<protein>
    <submittedName>
        <fullName evidence="8">C-type cytochrome</fullName>
    </submittedName>
</protein>
<name>A0A5R8ZJ17_9PSED</name>
<dbReference type="SUPFAM" id="SSF53822">
    <property type="entry name" value="Periplasmic binding protein-like I"/>
    <property type="match status" value="1"/>
</dbReference>
<dbReference type="InterPro" id="IPR036909">
    <property type="entry name" value="Cyt_c-like_dom_sf"/>
</dbReference>
<dbReference type="InterPro" id="IPR028081">
    <property type="entry name" value="Leu-bd"/>
</dbReference>
<feature type="domain" description="Cytochrome c" evidence="7">
    <location>
        <begin position="41"/>
        <end position="167"/>
    </location>
</feature>
<evidence type="ECO:0000256" key="3">
    <source>
        <dbReference type="ARBA" id="ARBA00022723"/>
    </source>
</evidence>
<organism evidence="8 9">
    <name type="scientific">Pseudomonas mosselii</name>
    <dbReference type="NCBI Taxonomy" id="78327"/>
    <lineage>
        <taxon>Bacteria</taxon>
        <taxon>Pseudomonadati</taxon>
        <taxon>Pseudomonadota</taxon>
        <taxon>Gammaproteobacteria</taxon>
        <taxon>Pseudomonadales</taxon>
        <taxon>Pseudomonadaceae</taxon>
        <taxon>Pseudomonas</taxon>
    </lineage>
</organism>
<evidence type="ECO:0000256" key="2">
    <source>
        <dbReference type="ARBA" id="ARBA00022617"/>
    </source>
</evidence>
<keyword evidence="9" id="KW-1185">Reference proteome</keyword>
<dbReference type="Pfam" id="PF00034">
    <property type="entry name" value="Cytochrom_C"/>
    <property type="match status" value="1"/>
</dbReference>
<dbReference type="Proteomes" id="UP000309819">
    <property type="component" value="Unassembled WGS sequence"/>
</dbReference>
<dbReference type="GO" id="GO:0020037">
    <property type="term" value="F:heme binding"/>
    <property type="evidence" value="ECO:0007669"/>
    <property type="project" value="InterPro"/>
</dbReference>
<evidence type="ECO:0000313" key="8">
    <source>
        <dbReference type="EMBL" id="TLP65355.1"/>
    </source>
</evidence>
<comment type="similarity">
    <text evidence="1">Belongs to the leucine-binding protein family.</text>
</comment>
<evidence type="ECO:0000256" key="5">
    <source>
        <dbReference type="ARBA" id="ARBA00023004"/>
    </source>
</evidence>
<dbReference type="PANTHER" id="PTHR47235:SF1">
    <property type="entry name" value="BLR6548 PROTEIN"/>
    <property type="match status" value="1"/>
</dbReference>
<keyword evidence="4" id="KW-0732">Signal</keyword>
<dbReference type="PANTHER" id="PTHR47235">
    <property type="entry name" value="BLR6548 PROTEIN"/>
    <property type="match status" value="1"/>
</dbReference>
<dbReference type="GO" id="GO:0009055">
    <property type="term" value="F:electron transfer activity"/>
    <property type="evidence" value="ECO:0007669"/>
    <property type="project" value="InterPro"/>
</dbReference>
<accession>A0A5R8ZJ17</accession>
<dbReference type="GO" id="GO:0046872">
    <property type="term" value="F:metal ion binding"/>
    <property type="evidence" value="ECO:0007669"/>
    <property type="project" value="UniProtKB-KW"/>
</dbReference>
<evidence type="ECO:0000256" key="6">
    <source>
        <dbReference type="PROSITE-ProRule" id="PRU00433"/>
    </source>
</evidence>
<evidence type="ECO:0000313" key="9">
    <source>
        <dbReference type="Proteomes" id="UP000309819"/>
    </source>
</evidence>
<evidence type="ECO:0000256" key="4">
    <source>
        <dbReference type="ARBA" id="ARBA00022729"/>
    </source>
</evidence>
<evidence type="ECO:0000259" key="7">
    <source>
        <dbReference type="PROSITE" id="PS51007"/>
    </source>
</evidence>
<dbReference type="SUPFAM" id="SSF46626">
    <property type="entry name" value="Cytochrome c"/>
    <property type="match status" value="1"/>
</dbReference>
<comment type="caution">
    <text evidence="8">The sequence shown here is derived from an EMBL/GenBank/DDBJ whole genome shotgun (WGS) entry which is preliminary data.</text>
</comment>
<keyword evidence="3 6" id="KW-0479">Metal-binding</keyword>
<evidence type="ECO:0000256" key="1">
    <source>
        <dbReference type="ARBA" id="ARBA00010062"/>
    </source>
</evidence>
<dbReference type="Gene3D" id="3.40.50.2300">
    <property type="match status" value="1"/>
</dbReference>
<keyword evidence="5 6" id="KW-0408">Iron</keyword>
<dbReference type="InterPro" id="IPR009056">
    <property type="entry name" value="Cyt_c-like_dom"/>
</dbReference>
<dbReference type="EMBL" id="VAUO01000001">
    <property type="protein sequence ID" value="TLP65355.1"/>
    <property type="molecule type" value="Genomic_DNA"/>
</dbReference>
<gene>
    <name evidence="8" type="ORF">FEM01_04050</name>
</gene>
<sequence length="519" mass="55297">MRRTTCSDSLATCESRYGWRWLMLLGGLALSAQAQALSLNAQEQAGKRLYREGLSSSDAQLLARVGPSDLQVPANVLPCAGCHGTDGRGRPEGAVRPPSLDWQRLAAGPGLREMNGRRYPAYRTATLARAIGTGVDPGGNRLDPSMPRFELSLADQRNLTAYLMRLADDRDPGVEDEVLRLGTLLPQDGPLAEAGRVVQAVLEDGVEQINRQGGLHGRRLQLVVIDPGREAVSTAQALQRLAQRQVFALIAPLAPLLDSAALERERLPLVGTTPRGGGGVWVFDPLPAVPEQLLSVAAHARIALGLAPDGLQVVYAGHDQAEAAQSLRQRLQQLGFSPGPAQPFEGQAMAGEGIVFLGQARAFASLANALASAGRTPYLLAASSQVSGALPDLSAQWSQRLLLAYPFVPGDWSVAGRQALDRLRQRQGLDTRQTALQVSTLCAWRLLVEALRQAGRDVSRERLVAALEQLHDIDTGLTPALGFGPGRRRGLAGAHVLQVGLPGPSFTEVAPYSAVLQAP</sequence>
<dbReference type="InterPro" id="IPR028082">
    <property type="entry name" value="Peripla_BP_I"/>
</dbReference>
<dbReference type="AlphaFoldDB" id="A0A5R8ZJ17"/>
<proteinExistence type="inferred from homology"/>
<dbReference type="Pfam" id="PF13458">
    <property type="entry name" value="Peripla_BP_6"/>
    <property type="match status" value="1"/>
</dbReference>
<dbReference type="OrthoDB" id="9777352at2"/>
<dbReference type="Gene3D" id="1.10.760.10">
    <property type="entry name" value="Cytochrome c-like domain"/>
    <property type="match status" value="1"/>
</dbReference>
<keyword evidence="2 6" id="KW-0349">Heme</keyword>
<dbReference type="PROSITE" id="PS51007">
    <property type="entry name" value="CYTC"/>
    <property type="match status" value="1"/>
</dbReference>
<reference evidence="8 9" key="1">
    <citation type="submission" date="2019-05" db="EMBL/GenBank/DDBJ databases">
        <title>Pseudomonas sp. SC006 isolated from lettuce that can produce HBGAs.</title>
        <authorList>
            <person name="Wang D."/>
            <person name="Liao N."/>
            <person name="Liu D."/>
            <person name="Zhang Z."/>
            <person name="Zou S."/>
        </authorList>
    </citation>
    <scope>NUCLEOTIDE SEQUENCE [LARGE SCALE GENOMIC DNA]</scope>
    <source>
        <strain evidence="8 9">SC006</strain>
    </source>
</reference>